<keyword evidence="2" id="KW-0863">Zinc-finger</keyword>
<evidence type="ECO:0000313" key="5">
    <source>
        <dbReference type="EMBL" id="KAK6629150.1"/>
    </source>
</evidence>
<evidence type="ECO:0000256" key="1">
    <source>
        <dbReference type="ARBA" id="ARBA00022723"/>
    </source>
</evidence>
<gene>
    <name evidence="5" type="ORF">RUM43_002967</name>
</gene>
<dbReference type="Proteomes" id="UP001372834">
    <property type="component" value="Unassembled WGS sequence"/>
</dbReference>
<keyword evidence="1" id="KW-0479">Metal-binding</keyword>
<sequence>MSRGIDSSAVNMRSIIINRCSDVPVTPGIHIETTIKFCDFYRDYEVSATQRGRPKLIHKGFSYTAHIIYKNDPYKYWHCDQRWKGCKVRGVLVPDGRLSLRGTHNHRPKKQSVLMVLYPESKDSSEMIVKYSQGDE</sequence>
<dbReference type="Pfam" id="PF04500">
    <property type="entry name" value="FLYWCH"/>
    <property type="match status" value="1"/>
</dbReference>
<evidence type="ECO:0000259" key="4">
    <source>
        <dbReference type="Pfam" id="PF04500"/>
    </source>
</evidence>
<feature type="domain" description="FLYWCH-type" evidence="4">
    <location>
        <begin position="48"/>
        <end position="106"/>
    </location>
</feature>
<dbReference type="InterPro" id="IPR007588">
    <property type="entry name" value="Znf_FLYWCH"/>
</dbReference>
<evidence type="ECO:0000313" key="6">
    <source>
        <dbReference type="Proteomes" id="UP001372834"/>
    </source>
</evidence>
<dbReference type="EMBL" id="JAWJWE010000036">
    <property type="protein sequence ID" value="KAK6629150.1"/>
    <property type="molecule type" value="Genomic_DNA"/>
</dbReference>
<keyword evidence="3" id="KW-0862">Zinc</keyword>
<dbReference type="AlphaFoldDB" id="A0AAN8S2X2"/>
<accession>A0AAN8S2X2</accession>
<evidence type="ECO:0000256" key="3">
    <source>
        <dbReference type="ARBA" id="ARBA00022833"/>
    </source>
</evidence>
<proteinExistence type="predicted"/>
<reference evidence="5 6" key="1">
    <citation type="submission" date="2023-10" db="EMBL/GenBank/DDBJ databases">
        <title>Genomes of two closely related lineages of the louse Polyplax serrata with different host specificities.</title>
        <authorList>
            <person name="Martinu J."/>
            <person name="Tarabai H."/>
            <person name="Stefka J."/>
            <person name="Hypsa V."/>
        </authorList>
    </citation>
    <scope>NUCLEOTIDE SEQUENCE [LARGE SCALE GENOMIC DNA]</scope>
    <source>
        <strain evidence="5">HR10_N</strain>
    </source>
</reference>
<name>A0AAN8S2X2_POLSC</name>
<evidence type="ECO:0000256" key="2">
    <source>
        <dbReference type="ARBA" id="ARBA00022771"/>
    </source>
</evidence>
<organism evidence="5 6">
    <name type="scientific">Polyplax serrata</name>
    <name type="common">Common mouse louse</name>
    <dbReference type="NCBI Taxonomy" id="468196"/>
    <lineage>
        <taxon>Eukaryota</taxon>
        <taxon>Metazoa</taxon>
        <taxon>Ecdysozoa</taxon>
        <taxon>Arthropoda</taxon>
        <taxon>Hexapoda</taxon>
        <taxon>Insecta</taxon>
        <taxon>Pterygota</taxon>
        <taxon>Neoptera</taxon>
        <taxon>Paraneoptera</taxon>
        <taxon>Psocodea</taxon>
        <taxon>Troctomorpha</taxon>
        <taxon>Phthiraptera</taxon>
        <taxon>Anoplura</taxon>
        <taxon>Polyplacidae</taxon>
        <taxon>Polyplax</taxon>
    </lineage>
</organism>
<comment type="caution">
    <text evidence="5">The sequence shown here is derived from an EMBL/GenBank/DDBJ whole genome shotgun (WGS) entry which is preliminary data.</text>
</comment>
<dbReference type="Gene3D" id="2.20.25.240">
    <property type="match status" value="1"/>
</dbReference>
<dbReference type="GO" id="GO:0008270">
    <property type="term" value="F:zinc ion binding"/>
    <property type="evidence" value="ECO:0007669"/>
    <property type="project" value="UniProtKB-KW"/>
</dbReference>
<protein>
    <recommendedName>
        <fullName evidence="4">FLYWCH-type domain-containing protein</fullName>
    </recommendedName>
</protein>